<dbReference type="Proteomes" id="UP000838308">
    <property type="component" value="Unassembled WGS sequence"/>
</dbReference>
<keyword evidence="7 12" id="KW-0812">Transmembrane</keyword>
<feature type="transmembrane region" description="Helical" evidence="12">
    <location>
        <begin position="90"/>
        <end position="110"/>
    </location>
</feature>
<gene>
    <name evidence="15" type="primary">malP_1</name>
    <name evidence="15" type="ORF">BACCIP111895_01195</name>
</gene>
<feature type="transmembrane region" description="Helical" evidence="12">
    <location>
        <begin position="299"/>
        <end position="317"/>
    </location>
</feature>
<evidence type="ECO:0000256" key="6">
    <source>
        <dbReference type="ARBA" id="ARBA00022683"/>
    </source>
</evidence>
<keyword evidence="4" id="KW-0762">Sugar transport</keyword>
<dbReference type="Pfam" id="PF02378">
    <property type="entry name" value="PTS_EIIC"/>
    <property type="match status" value="1"/>
</dbReference>
<feature type="domain" description="PTS EIIB type-1" evidence="13">
    <location>
        <begin position="466"/>
        <end position="546"/>
    </location>
</feature>
<keyword evidence="3" id="KW-1003">Cell membrane</keyword>
<feature type="transmembrane region" description="Helical" evidence="12">
    <location>
        <begin position="399"/>
        <end position="421"/>
    </location>
</feature>
<evidence type="ECO:0000259" key="13">
    <source>
        <dbReference type="PROSITE" id="PS51098"/>
    </source>
</evidence>
<evidence type="ECO:0000256" key="2">
    <source>
        <dbReference type="ARBA" id="ARBA00022448"/>
    </source>
</evidence>
<keyword evidence="9 12" id="KW-1133">Transmembrane helix</keyword>
<dbReference type="InterPro" id="IPR050429">
    <property type="entry name" value="PTS_Glucose_EIICBA"/>
</dbReference>
<keyword evidence="16" id="KW-1185">Reference proteome</keyword>
<keyword evidence="5" id="KW-0808">Transferase</keyword>
<evidence type="ECO:0000256" key="5">
    <source>
        <dbReference type="ARBA" id="ARBA00022679"/>
    </source>
</evidence>
<evidence type="ECO:0000256" key="7">
    <source>
        <dbReference type="ARBA" id="ARBA00022692"/>
    </source>
</evidence>
<keyword evidence="10 12" id="KW-0472">Membrane</keyword>
<accession>A0ABM9EN61</accession>
<evidence type="ECO:0000256" key="11">
    <source>
        <dbReference type="PROSITE-ProRule" id="PRU00421"/>
    </source>
</evidence>
<dbReference type="EMBL" id="CALBWS010000005">
    <property type="protein sequence ID" value="CAH2714041.1"/>
    <property type="molecule type" value="Genomic_DNA"/>
</dbReference>
<evidence type="ECO:0000256" key="3">
    <source>
        <dbReference type="ARBA" id="ARBA00022475"/>
    </source>
</evidence>
<evidence type="ECO:0000259" key="14">
    <source>
        <dbReference type="PROSITE" id="PS51103"/>
    </source>
</evidence>
<name>A0ABM9EN61_9BACI</name>
<feature type="transmembrane region" description="Helical" evidence="12">
    <location>
        <begin position="349"/>
        <end position="371"/>
    </location>
</feature>
<dbReference type="PANTHER" id="PTHR30009:SF12">
    <property type="entry name" value="PHOSPHOTRANSFERASE IIC COMPONENT GLVC"/>
    <property type="match status" value="1"/>
</dbReference>
<evidence type="ECO:0000256" key="9">
    <source>
        <dbReference type="ARBA" id="ARBA00022989"/>
    </source>
</evidence>
<dbReference type="PANTHER" id="PTHR30009">
    <property type="entry name" value="CYTOCHROME C-TYPE SYNTHESIS PROTEIN AND PTS TRANSMEMBRANE COMPONENT"/>
    <property type="match status" value="1"/>
</dbReference>
<feature type="transmembrane region" description="Helical" evidence="12">
    <location>
        <begin position="323"/>
        <end position="342"/>
    </location>
</feature>
<comment type="subcellular location">
    <subcellularLocation>
        <location evidence="1">Cell membrane</location>
        <topology evidence="1">Multi-pass membrane protein</topology>
    </subcellularLocation>
</comment>
<dbReference type="PROSITE" id="PS51103">
    <property type="entry name" value="PTS_EIIC_TYPE_1"/>
    <property type="match status" value="1"/>
</dbReference>
<organism evidence="15 16">
    <name type="scientific">Neobacillus rhizosphaerae</name>
    <dbReference type="NCBI Taxonomy" id="2880965"/>
    <lineage>
        <taxon>Bacteria</taxon>
        <taxon>Bacillati</taxon>
        <taxon>Bacillota</taxon>
        <taxon>Bacilli</taxon>
        <taxon>Bacillales</taxon>
        <taxon>Bacillaceae</taxon>
        <taxon>Neobacillus</taxon>
    </lineage>
</organism>
<keyword evidence="6" id="KW-0598">Phosphotransferase system</keyword>
<proteinExistence type="predicted"/>
<feature type="domain" description="PTS EIIC type-1" evidence="14">
    <location>
        <begin position="1"/>
        <end position="433"/>
    </location>
</feature>
<evidence type="ECO:0000256" key="12">
    <source>
        <dbReference type="SAM" id="Phobius"/>
    </source>
</evidence>
<evidence type="ECO:0000313" key="15">
    <source>
        <dbReference type="EMBL" id="CAH2714041.1"/>
    </source>
</evidence>
<sequence>MKNKIQVISGAMMIPIILLVVAGVFIGIGSAFVNMENVAALGLAGIIKEGGFLHSFFRVINDLGFMVMRFLPIFFAVGIAFGLSKKEKGWGAFGGLVMYIALNTVISTILNINGLTAESTTAEAFMKAGFSDQDALNKSSLYTTFLGIFTYNFSIFGSIISGAVASAVHNKFCNQELPNALSFFSGPRFSIMMMFVFSIPLGLLMYFIWPYIGNGLAAVGGFIGSSGLIGTFTFGALDKALLPIGIHHLIAFPIEYTSIGGVKEIGGKIFEGVNNIKLAQMGDPNTTEYITRNFSTGRILNHFGALPGIGLAIYVCAKPENRKRVLSILIPAILTAMLVGVTEPIEYTFLFVAPLLYFFVYVPMNGLAYVLTEAFHVSIMGESFRNMFPNFLQPDKVSALPLLFLIPLYFALFFFVFRFLIKKFNIKTPGRGDEEVKFFSKKDYKEKKGEVAKSEVAAAVAQTDQEAQITGIIAGLGGAENIENVTNCATRLRVELKDSEKTVSDNVWLNELGAIGVVRKTKSIQVIYGAHVIILASKVKDQLGLD</sequence>
<dbReference type="InterPro" id="IPR018113">
    <property type="entry name" value="PTrfase_EIIB_Cys"/>
</dbReference>
<dbReference type="Pfam" id="PF00367">
    <property type="entry name" value="PTS_EIIB"/>
    <property type="match status" value="1"/>
</dbReference>
<evidence type="ECO:0000313" key="16">
    <source>
        <dbReference type="Proteomes" id="UP000838308"/>
    </source>
</evidence>
<reference evidence="15" key="1">
    <citation type="submission" date="2022-04" db="EMBL/GenBank/DDBJ databases">
        <authorList>
            <person name="Criscuolo A."/>
        </authorList>
    </citation>
    <scope>NUCLEOTIDE SEQUENCE</scope>
    <source>
        <strain evidence="15">CIP111895</strain>
    </source>
</reference>
<feature type="transmembrane region" description="Helical" evidence="12">
    <location>
        <begin position="189"/>
        <end position="209"/>
    </location>
</feature>
<dbReference type="NCBIfam" id="TIGR00826">
    <property type="entry name" value="EIIB_glc"/>
    <property type="match status" value="1"/>
</dbReference>
<dbReference type="Gene3D" id="3.30.1360.60">
    <property type="entry name" value="Glucose permease domain IIB"/>
    <property type="match status" value="1"/>
</dbReference>
<feature type="transmembrane region" description="Helical" evidence="12">
    <location>
        <begin position="215"/>
        <end position="237"/>
    </location>
</feature>
<dbReference type="InterPro" id="IPR001996">
    <property type="entry name" value="PTS_IIB_1"/>
</dbReference>
<evidence type="ECO:0000256" key="8">
    <source>
        <dbReference type="ARBA" id="ARBA00022777"/>
    </source>
</evidence>
<feature type="active site" description="Phosphocysteine intermediate; for EIIB activity" evidence="11">
    <location>
        <position position="488"/>
    </location>
</feature>
<dbReference type="InterPro" id="IPR003352">
    <property type="entry name" value="PTS_EIIC"/>
</dbReference>
<feature type="transmembrane region" description="Helical" evidence="12">
    <location>
        <begin position="145"/>
        <end position="168"/>
    </location>
</feature>
<dbReference type="PROSITE" id="PS51098">
    <property type="entry name" value="PTS_EIIB_TYPE_1"/>
    <property type="match status" value="1"/>
</dbReference>
<protein>
    <submittedName>
        <fullName evidence="15">PTS system maltose-specific EIICB component</fullName>
    </submittedName>
</protein>
<dbReference type="CDD" id="cd00212">
    <property type="entry name" value="PTS_IIB_glc"/>
    <property type="match status" value="1"/>
</dbReference>
<evidence type="ECO:0000256" key="1">
    <source>
        <dbReference type="ARBA" id="ARBA00004651"/>
    </source>
</evidence>
<dbReference type="InterPro" id="IPR013013">
    <property type="entry name" value="PTS_EIIC_1"/>
</dbReference>
<dbReference type="SUPFAM" id="SSF55604">
    <property type="entry name" value="Glucose permease domain IIB"/>
    <property type="match status" value="1"/>
</dbReference>
<dbReference type="PROSITE" id="PS01035">
    <property type="entry name" value="PTS_EIIB_TYPE_1_CYS"/>
    <property type="match status" value="1"/>
</dbReference>
<comment type="caution">
    <text evidence="15">The sequence shown here is derived from an EMBL/GenBank/DDBJ whole genome shotgun (WGS) entry which is preliminary data.</text>
</comment>
<dbReference type="InterPro" id="IPR036878">
    <property type="entry name" value="Glu_permease_IIB"/>
</dbReference>
<feature type="transmembrane region" description="Helical" evidence="12">
    <location>
        <begin position="12"/>
        <end position="33"/>
    </location>
</feature>
<keyword evidence="2" id="KW-0813">Transport</keyword>
<feature type="transmembrane region" description="Helical" evidence="12">
    <location>
        <begin position="63"/>
        <end position="83"/>
    </location>
</feature>
<keyword evidence="8" id="KW-0418">Kinase</keyword>
<evidence type="ECO:0000256" key="4">
    <source>
        <dbReference type="ARBA" id="ARBA00022597"/>
    </source>
</evidence>
<evidence type="ECO:0000256" key="10">
    <source>
        <dbReference type="ARBA" id="ARBA00023136"/>
    </source>
</evidence>